<dbReference type="Gene3D" id="1.25.40.10">
    <property type="entry name" value="Tetratricopeptide repeat domain"/>
    <property type="match status" value="1"/>
</dbReference>
<accession>A0A2T6ZUS3</accession>
<proteinExistence type="predicted"/>
<sequence length="257" mass="28700">MTTIKRSQFLSTFTTLPSTPPPQPTPTRSSLNLLVLAESHFDTYDLITSKNLFDEHLALFSHPRAIIHFNIAAIHLLLSSPREALSSLRAATSIDPYLAVVQYQLGTILLHFGDLGPARKAYQSCRDIMRGAAVDYDQVGMKFVLWPEMVTRGLEACEGIVGRLGSVPAGVLFRVCDRKARVRNMGVRRSSWGFGDEGRVLAVGEPANAINRRYSNVWQDWSVKDSRGKVEWEKAEIETKTEKEGKATGVLKWLGRK</sequence>
<dbReference type="OrthoDB" id="5383498at2759"/>
<dbReference type="PANTHER" id="PTHR15175:SF0">
    <property type="entry name" value="SH3 DOMAIN-CONTAINING PROTEIN C23A1.17"/>
    <property type="match status" value="1"/>
</dbReference>
<protein>
    <submittedName>
        <fullName evidence="1">Uncharacterized protein</fullName>
    </submittedName>
</protein>
<dbReference type="STRING" id="42251.A0A2T6ZUS3"/>
<dbReference type="Proteomes" id="UP000244722">
    <property type="component" value="Unassembled WGS sequence"/>
</dbReference>
<keyword evidence="2" id="KW-1185">Reference proteome</keyword>
<evidence type="ECO:0000313" key="2">
    <source>
        <dbReference type="Proteomes" id="UP000244722"/>
    </source>
</evidence>
<dbReference type="PANTHER" id="PTHR15175">
    <property type="entry name" value="NEUTROPHIL CYTOSOLIC FACTOR 2, NEUTROPHIL NADPH OXIDASE FACTOR 2"/>
    <property type="match status" value="1"/>
</dbReference>
<dbReference type="InterPro" id="IPR011990">
    <property type="entry name" value="TPR-like_helical_dom_sf"/>
</dbReference>
<reference evidence="1 2" key="1">
    <citation type="submission" date="2017-04" db="EMBL/GenBank/DDBJ databases">
        <title>Draft genome sequence of Tuber borchii Vittad., a whitish edible truffle.</title>
        <authorList>
            <consortium name="DOE Joint Genome Institute"/>
            <person name="Murat C."/>
            <person name="Kuo A."/>
            <person name="Barry K.W."/>
            <person name="Clum A."/>
            <person name="Dockter R.B."/>
            <person name="Fauchery L."/>
            <person name="Iotti M."/>
            <person name="Kohler A."/>
            <person name="Labutti K."/>
            <person name="Lindquist E.A."/>
            <person name="Lipzen A."/>
            <person name="Ohm R.A."/>
            <person name="Wang M."/>
            <person name="Grigoriev I.V."/>
            <person name="Zambonelli A."/>
            <person name="Martin F.M."/>
        </authorList>
    </citation>
    <scope>NUCLEOTIDE SEQUENCE [LARGE SCALE GENOMIC DNA]</scope>
    <source>
        <strain evidence="1 2">Tbo3840</strain>
    </source>
</reference>
<dbReference type="EMBL" id="NESQ01000097">
    <property type="protein sequence ID" value="PUU79236.1"/>
    <property type="molecule type" value="Genomic_DNA"/>
</dbReference>
<dbReference type="SUPFAM" id="SSF48452">
    <property type="entry name" value="TPR-like"/>
    <property type="match status" value="1"/>
</dbReference>
<comment type="caution">
    <text evidence="1">The sequence shown here is derived from an EMBL/GenBank/DDBJ whole genome shotgun (WGS) entry which is preliminary data.</text>
</comment>
<name>A0A2T6ZUS3_TUBBO</name>
<dbReference type="AlphaFoldDB" id="A0A2T6ZUS3"/>
<evidence type="ECO:0000313" key="1">
    <source>
        <dbReference type="EMBL" id="PUU79236.1"/>
    </source>
</evidence>
<dbReference type="InterPro" id="IPR051864">
    <property type="entry name" value="NCF2_NOXA1"/>
</dbReference>
<organism evidence="1 2">
    <name type="scientific">Tuber borchii</name>
    <name type="common">White truffle</name>
    <dbReference type="NCBI Taxonomy" id="42251"/>
    <lineage>
        <taxon>Eukaryota</taxon>
        <taxon>Fungi</taxon>
        <taxon>Dikarya</taxon>
        <taxon>Ascomycota</taxon>
        <taxon>Pezizomycotina</taxon>
        <taxon>Pezizomycetes</taxon>
        <taxon>Pezizales</taxon>
        <taxon>Tuberaceae</taxon>
        <taxon>Tuber</taxon>
    </lineage>
</organism>
<gene>
    <name evidence="1" type="ORF">B9Z19DRAFT_1082265</name>
</gene>